<proteinExistence type="predicted"/>
<protein>
    <recommendedName>
        <fullName evidence="5">Lipoprotein</fullName>
    </recommendedName>
</protein>
<evidence type="ECO:0000313" key="4">
    <source>
        <dbReference type="Proteomes" id="UP000219612"/>
    </source>
</evidence>
<keyword evidence="4" id="KW-1185">Reference proteome</keyword>
<organism evidence="3 4">
    <name type="scientific">Paractinoplanes atraurantiacus</name>
    <dbReference type="NCBI Taxonomy" id="1036182"/>
    <lineage>
        <taxon>Bacteria</taxon>
        <taxon>Bacillati</taxon>
        <taxon>Actinomycetota</taxon>
        <taxon>Actinomycetes</taxon>
        <taxon>Micromonosporales</taxon>
        <taxon>Micromonosporaceae</taxon>
        <taxon>Paractinoplanes</taxon>
    </lineage>
</organism>
<dbReference type="Proteomes" id="UP000219612">
    <property type="component" value="Unassembled WGS sequence"/>
</dbReference>
<feature type="compositionally biased region" description="Low complexity" evidence="1">
    <location>
        <begin position="29"/>
        <end position="55"/>
    </location>
</feature>
<evidence type="ECO:0000256" key="1">
    <source>
        <dbReference type="SAM" id="MobiDB-lite"/>
    </source>
</evidence>
<reference evidence="3 4" key="1">
    <citation type="submission" date="2017-09" db="EMBL/GenBank/DDBJ databases">
        <authorList>
            <person name="Ehlers B."/>
            <person name="Leendertz F.H."/>
        </authorList>
    </citation>
    <scope>NUCLEOTIDE SEQUENCE [LARGE SCALE GENOMIC DNA]</scope>
    <source>
        <strain evidence="3 4">CGMCC 4.6857</strain>
    </source>
</reference>
<sequence length="188" mass="19846">MTLQRKVGPAAIVLTAMSLSVAACGNGTAEPAAPAPAVSAEPAPAPSAGKESPAPGEETRTPTPSVPGSRRVIADGRWPAYVTAVGDGTLTMDLVEFLTGDRAIREWQKRYPDSEDRTPPNDYLIVNDNPRKRTLPIISGLSVKVLDGGSAAVVEVGVAGLKERLGHTLFWLTVKKGKVVLVRQQFLP</sequence>
<evidence type="ECO:0000313" key="3">
    <source>
        <dbReference type="EMBL" id="SNY59356.1"/>
    </source>
</evidence>
<dbReference type="EMBL" id="OBDY01000020">
    <property type="protein sequence ID" value="SNY59356.1"/>
    <property type="molecule type" value="Genomic_DNA"/>
</dbReference>
<evidence type="ECO:0000256" key="2">
    <source>
        <dbReference type="SAM" id="SignalP"/>
    </source>
</evidence>
<feature type="region of interest" description="Disordered" evidence="1">
    <location>
        <begin position="28"/>
        <end position="72"/>
    </location>
</feature>
<evidence type="ECO:0008006" key="5">
    <source>
        <dbReference type="Google" id="ProtNLM"/>
    </source>
</evidence>
<dbReference type="PROSITE" id="PS51257">
    <property type="entry name" value="PROKAR_LIPOPROTEIN"/>
    <property type="match status" value="1"/>
</dbReference>
<feature type="signal peptide" evidence="2">
    <location>
        <begin position="1"/>
        <end position="22"/>
    </location>
</feature>
<dbReference type="RefSeq" id="WP_097325683.1">
    <property type="nucleotide sequence ID" value="NZ_OBDY01000020.1"/>
</dbReference>
<dbReference type="OrthoDB" id="3298317at2"/>
<gene>
    <name evidence="3" type="ORF">SAMN05421748_120119</name>
</gene>
<feature type="chain" id="PRO_5012515614" description="Lipoprotein" evidence="2">
    <location>
        <begin position="23"/>
        <end position="188"/>
    </location>
</feature>
<keyword evidence="2" id="KW-0732">Signal</keyword>
<name>A0A285JIZ6_9ACTN</name>
<accession>A0A285JIZ6</accession>
<dbReference type="AlphaFoldDB" id="A0A285JIZ6"/>